<dbReference type="EMBL" id="CAFBLP010000041">
    <property type="protein sequence ID" value="CAB4882811.1"/>
    <property type="molecule type" value="Genomic_DNA"/>
</dbReference>
<keyword evidence="5" id="KW-0408">Iron</keyword>
<accession>A0A6J7EKY7</accession>
<comment type="cofactor">
    <cofactor evidence="1">
        <name>[4Fe-4S] cluster</name>
        <dbReference type="ChEBI" id="CHEBI:49883"/>
    </cofactor>
</comment>
<evidence type="ECO:0000256" key="9">
    <source>
        <dbReference type="ARBA" id="ARBA00023157"/>
    </source>
</evidence>
<organism evidence="12">
    <name type="scientific">freshwater metagenome</name>
    <dbReference type="NCBI Taxonomy" id="449393"/>
    <lineage>
        <taxon>unclassified sequences</taxon>
        <taxon>metagenomes</taxon>
        <taxon>ecological metagenomes</taxon>
    </lineage>
</organism>
<dbReference type="GO" id="GO:0047134">
    <property type="term" value="F:protein-disulfide reductase [NAD(P)H] activity"/>
    <property type="evidence" value="ECO:0007669"/>
    <property type="project" value="TreeGrafter"/>
</dbReference>
<dbReference type="AlphaFoldDB" id="A0A6J7EKY7"/>
<dbReference type="PROSITE" id="PS51674">
    <property type="entry name" value="4FE4S_WBL"/>
    <property type="match status" value="1"/>
</dbReference>
<dbReference type="PANTHER" id="PTHR38839">
    <property type="entry name" value="TRANSCRIPTIONAL REGULATOR WHID-RELATED"/>
    <property type="match status" value="1"/>
</dbReference>
<evidence type="ECO:0000256" key="8">
    <source>
        <dbReference type="ARBA" id="ARBA00023125"/>
    </source>
</evidence>
<dbReference type="Pfam" id="PF02467">
    <property type="entry name" value="Whib"/>
    <property type="match status" value="1"/>
</dbReference>
<comment type="similarity">
    <text evidence="2">Belongs to the WhiB family.</text>
</comment>
<dbReference type="PANTHER" id="PTHR38839:SF2">
    <property type="entry name" value="TRANSCRIPTIONAL REGULATOR WHIB7-RELATED"/>
    <property type="match status" value="1"/>
</dbReference>
<reference evidence="12" key="1">
    <citation type="submission" date="2020-05" db="EMBL/GenBank/DDBJ databases">
        <authorList>
            <person name="Chiriac C."/>
            <person name="Salcher M."/>
            <person name="Ghai R."/>
            <person name="Kavagutti S V."/>
        </authorList>
    </citation>
    <scope>NUCLEOTIDE SEQUENCE</scope>
</reference>
<keyword evidence="8" id="KW-0238">DNA-binding</keyword>
<keyword evidence="4" id="KW-0479">Metal-binding</keyword>
<dbReference type="InterPro" id="IPR034768">
    <property type="entry name" value="4FE4S_WBL"/>
</dbReference>
<evidence type="ECO:0000256" key="2">
    <source>
        <dbReference type="ARBA" id="ARBA00006597"/>
    </source>
</evidence>
<evidence type="ECO:0000256" key="4">
    <source>
        <dbReference type="ARBA" id="ARBA00022723"/>
    </source>
</evidence>
<dbReference type="GO" id="GO:0045454">
    <property type="term" value="P:cell redox homeostasis"/>
    <property type="evidence" value="ECO:0007669"/>
    <property type="project" value="TreeGrafter"/>
</dbReference>
<dbReference type="GO" id="GO:0051539">
    <property type="term" value="F:4 iron, 4 sulfur cluster binding"/>
    <property type="evidence" value="ECO:0007669"/>
    <property type="project" value="UniProtKB-KW"/>
</dbReference>
<evidence type="ECO:0000259" key="11">
    <source>
        <dbReference type="PROSITE" id="PS51674"/>
    </source>
</evidence>
<sequence length="132" mass="14501">MYAITFTELDDMFDDELDDRSAFTADAAITPAPLDWGRARCRDGNGTLTHLFFSDEPIETARARAICGKCPLSVACLEGALERVEPWGVWGGELLESGRIVANKRPRGRPPKHPRPLVVINEDAIAVPVRVA</sequence>
<keyword evidence="6" id="KW-0411">Iron-sulfur</keyword>
<evidence type="ECO:0000256" key="10">
    <source>
        <dbReference type="ARBA" id="ARBA00023163"/>
    </source>
</evidence>
<evidence type="ECO:0000256" key="1">
    <source>
        <dbReference type="ARBA" id="ARBA00001966"/>
    </source>
</evidence>
<protein>
    <submittedName>
        <fullName evidence="12">Unannotated protein</fullName>
    </submittedName>
</protein>
<dbReference type="InterPro" id="IPR003482">
    <property type="entry name" value="Whib"/>
</dbReference>
<keyword evidence="10" id="KW-0804">Transcription</keyword>
<name>A0A6J7EKY7_9ZZZZ</name>
<evidence type="ECO:0000256" key="3">
    <source>
        <dbReference type="ARBA" id="ARBA00022485"/>
    </source>
</evidence>
<keyword evidence="7" id="KW-0805">Transcription regulation</keyword>
<evidence type="ECO:0000256" key="7">
    <source>
        <dbReference type="ARBA" id="ARBA00023015"/>
    </source>
</evidence>
<evidence type="ECO:0000313" key="12">
    <source>
        <dbReference type="EMBL" id="CAB4882811.1"/>
    </source>
</evidence>
<keyword evidence="9" id="KW-1015">Disulfide bond</keyword>
<feature type="domain" description="4Fe-4S Wbl-type" evidence="11">
    <location>
        <begin position="40"/>
        <end position="100"/>
    </location>
</feature>
<dbReference type="GO" id="GO:0003677">
    <property type="term" value="F:DNA binding"/>
    <property type="evidence" value="ECO:0007669"/>
    <property type="project" value="UniProtKB-KW"/>
</dbReference>
<keyword evidence="3" id="KW-0004">4Fe-4S</keyword>
<dbReference type="GO" id="GO:0046872">
    <property type="term" value="F:metal ion binding"/>
    <property type="evidence" value="ECO:0007669"/>
    <property type="project" value="UniProtKB-KW"/>
</dbReference>
<evidence type="ECO:0000256" key="5">
    <source>
        <dbReference type="ARBA" id="ARBA00023004"/>
    </source>
</evidence>
<evidence type="ECO:0000256" key="6">
    <source>
        <dbReference type="ARBA" id="ARBA00023014"/>
    </source>
</evidence>
<proteinExistence type="inferred from homology"/>
<dbReference type="HAMAP" id="MF_01479">
    <property type="entry name" value="WhiB"/>
    <property type="match status" value="1"/>
</dbReference>
<gene>
    <name evidence="12" type="ORF">UFOPK3376_01720</name>
</gene>
<dbReference type="GO" id="GO:0045892">
    <property type="term" value="P:negative regulation of DNA-templated transcription"/>
    <property type="evidence" value="ECO:0007669"/>
    <property type="project" value="TreeGrafter"/>
</dbReference>